<evidence type="ECO:0000256" key="2">
    <source>
        <dbReference type="ARBA" id="ARBA00004567"/>
    </source>
</evidence>
<evidence type="ECO:0000256" key="5">
    <source>
        <dbReference type="ARBA" id="ARBA00022692"/>
    </source>
</evidence>
<evidence type="ECO:0000256" key="8">
    <source>
        <dbReference type="ARBA" id="ARBA00022989"/>
    </source>
</evidence>
<sequence>MSIATPPDMVVKNRFLGFLIWQSIPSTAIFLLSNTFVVSLFASDAISPILRLFSTFFTFHLSQLIFSASLSVVSSPQPTPPASPIQLLFGLVRLLLSDSTDLSIDFRRRAKVSLSFVLFVAASAFSGLVSVVPFFWVSGVDTDGLLMIGRVGIRGFVAGLLYGLFYIYKKRWVLEFPIIQRPPFFSFKMGLPSALQRALELSATASVFSAMLVIFLPQQFKDQVTVGNFITEQIIFYLGCFSVFLCWELSHHLHQVLCTKRFIFAPPKGSAAAETNPSEPLLAALEESLPGSLLKYLAYLDLSMVCENNVDIWRRAALFEETSETYKRVVTLCLRPLEQLAFKLSESLEGFSAEKSFQSANPVQANDPRLDSNCSEPMNNFQLCAWCAQSVASLTARSHREDRFGVAQLSGSNAAVMSALLSCLLAVEAFMGKKTSLQPPHHLMGTGGIRWATTSTGRRDVRTAKRKGSLQYSKAFAMADVLRTSIYGIVSAFHKEMLRSAKAGDLEKDWIDSGKPVFGTRELLVQKLHLFLDFRA</sequence>
<reference evidence="14 15" key="1">
    <citation type="journal article" date="2021" name="Commun. Biol.">
        <title>The genome of Shorea leprosula (Dipterocarpaceae) highlights the ecological relevance of drought in aseasonal tropical rainforests.</title>
        <authorList>
            <person name="Ng K.K.S."/>
            <person name="Kobayashi M.J."/>
            <person name="Fawcett J.A."/>
            <person name="Hatakeyama M."/>
            <person name="Paape T."/>
            <person name="Ng C.H."/>
            <person name="Ang C.C."/>
            <person name="Tnah L.H."/>
            <person name="Lee C.T."/>
            <person name="Nishiyama T."/>
            <person name="Sese J."/>
            <person name="O'Brien M.J."/>
            <person name="Copetti D."/>
            <person name="Mohd Noor M.I."/>
            <person name="Ong R.C."/>
            <person name="Putra M."/>
            <person name="Sireger I.Z."/>
            <person name="Indrioko S."/>
            <person name="Kosugi Y."/>
            <person name="Izuno A."/>
            <person name="Isagi Y."/>
            <person name="Lee S.L."/>
            <person name="Shimizu K.K."/>
        </authorList>
    </citation>
    <scope>NUCLEOTIDE SEQUENCE [LARGE SCALE GENOMIC DNA]</scope>
    <source>
        <strain evidence="14">214</strain>
    </source>
</reference>
<keyword evidence="12" id="KW-0539">Nucleus</keyword>
<keyword evidence="11 13" id="KW-0472">Membrane</keyword>
<dbReference type="PANTHER" id="PTHR13269:SF6">
    <property type="entry name" value="NUCLEOPORIN NDC1"/>
    <property type="match status" value="1"/>
</dbReference>
<protein>
    <recommendedName>
        <fullName evidence="16">Nucleoporin protein Ndc1-Nup</fullName>
    </recommendedName>
</protein>
<gene>
    <name evidence="14" type="ORF">SLEP1_g17347</name>
</gene>
<dbReference type="GO" id="GO:0031965">
    <property type="term" value="C:nuclear membrane"/>
    <property type="evidence" value="ECO:0007669"/>
    <property type="project" value="UniProtKB-SubCell"/>
</dbReference>
<dbReference type="GO" id="GO:0051028">
    <property type="term" value="P:mRNA transport"/>
    <property type="evidence" value="ECO:0007669"/>
    <property type="project" value="UniProtKB-KW"/>
</dbReference>
<evidence type="ECO:0000256" key="4">
    <source>
        <dbReference type="ARBA" id="ARBA00022448"/>
    </source>
</evidence>
<keyword evidence="15" id="KW-1185">Reference proteome</keyword>
<evidence type="ECO:0000256" key="13">
    <source>
        <dbReference type="SAM" id="Phobius"/>
    </source>
</evidence>
<dbReference type="Proteomes" id="UP001054252">
    <property type="component" value="Unassembled WGS sequence"/>
</dbReference>
<dbReference type="GO" id="GO:0006999">
    <property type="term" value="P:nuclear pore organization"/>
    <property type="evidence" value="ECO:0007669"/>
    <property type="project" value="TreeGrafter"/>
</dbReference>
<dbReference type="GO" id="GO:0030674">
    <property type="term" value="F:protein-macromolecule adaptor activity"/>
    <property type="evidence" value="ECO:0007669"/>
    <property type="project" value="TreeGrafter"/>
</dbReference>
<proteinExistence type="inferred from homology"/>
<comment type="similarity">
    <text evidence="3">Belongs to the NDC1 family.</text>
</comment>
<evidence type="ECO:0000256" key="9">
    <source>
        <dbReference type="ARBA" id="ARBA00023010"/>
    </source>
</evidence>
<keyword evidence="5 13" id="KW-0812">Transmembrane</keyword>
<evidence type="ECO:0000256" key="11">
    <source>
        <dbReference type="ARBA" id="ARBA00023136"/>
    </source>
</evidence>
<evidence type="ECO:0000256" key="7">
    <source>
        <dbReference type="ARBA" id="ARBA00022927"/>
    </source>
</evidence>
<name>A0AAV5J4E4_9ROSI</name>
<feature type="transmembrane region" description="Helical" evidence="13">
    <location>
        <begin position="148"/>
        <end position="168"/>
    </location>
</feature>
<dbReference type="PANTHER" id="PTHR13269">
    <property type="entry name" value="NUCLEOPORIN NDC1"/>
    <property type="match status" value="1"/>
</dbReference>
<dbReference type="GO" id="GO:0070762">
    <property type="term" value="C:nuclear pore transmembrane ring"/>
    <property type="evidence" value="ECO:0007669"/>
    <property type="project" value="TreeGrafter"/>
</dbReference>
<organism evidence="14 15">
    <name type="scientific">Rubroshorea leprosula</name>
    <dbReference type="NCBI Taxonomy" id="152421"/>
    <lineage>
        <taxon>Eukaryota</taxon>
        <taxon>Viridiplantae</taxon>
        <taxon>Streptophyta</taxon>
        <taxon>Embryophyta</taxon>
        <taxon>Tracheophyta</taxon>
        <taxon>Spermatophyta</taxon>
        <taxon>Magnoliopsida</taxon>
        <taxon>eudicotyledons</taxon>
        <taxon>Gunneridae</taxon>
        <taxon>Pentapetalae</taxon>
        <taxon>rosids</taxon>
        <taxon>malvids</taxon>
        <taxon>Malvales</taxon>
        <taxon>Dipterocarpaceae</taxon>
        <taxon>Rubroshorea</taxon>
    </lineage>
</organism>
<feature type="transmembrane region" description="Helical" evidence="13">
    <location>
        <begin position="20"/>
        <end position="42"/>
    </location>
</feature>
<evidence type="ECO:0000256" key="12">
    <source>
        <dbReference type="ARBA" id="ARBA00023242"/>
    </source>
</evidence>
<evidence type="ECO:0000256" key="6">
    <source>
        <dbReference type="ARBA" id="ARBA00022816"/>
    </source>
</evidence>
<feature type="transmembrane region" description="Helical" evidence="13">
    <location>
        <begin position="198"/>
        <end position="217"/>
    </location>
</feature>
<keyword evidence="7" id="KW-0653">Protein transport</keyword>
<keyword evidence="6" id="KW-0509">mRNA transport</keyword>
<comment type="caution">
    <text evidence="14">The sequence shown here is derived from an EMBL/GenBank/DDBJ whole genome shotgun (WGS) entry which is preliminary data.</text>
</comment>
<keyword evidence="8 13" id="KW-1133">Transmembrane helix</keyword>
<dbReference type="InterPro" id="IPR019049">
    <property type="entry name" value="Nucleoporin_prot_Ndc1/Nup"/>
</dbReference>
<keyword evidence="10" id="KW-0906">Nuclear pore complex</keyword>
<dbReference type="EMBL" id="BPVZ01000023">
    <property type="protein sequence ID" value="GKV05319.1"/>
    <property type="molecule type" value="Genomic_DNA"/>
</dbReference>
<dbReference type="Pfam" id="PF09531">
    <property type="entry name" value="Ndc1_Nup"/>
    <property type="match status" value="2"/>
</dbReference>
<evidence type="ECO:0000256" key="10">
    <source>
        <dbReference type="ARBA" id="ARBA00023132"/>
    </source>
</evidence>
<evidence type="ECO:0000256" key="3">
    <source>
        <dbReference type="ARBA" id="ARBA00005760"/>
    </source>
</evidence>
<comment type="subcellular location">
    <subcellularLocation>
        <location evidence="1">Nucleus membrane</location>
        <topology evidence="1">Multi-pass membrane protein</topology>
    </subcellularLocation>
    <subcellularLocation>
        <location evidence="2">Nucleus</location>
        <location evidence="2">Nuclear pore complex</location>
    </subcellularLocation>
</comment>
<dbReference type="AlphaFoldDB" id="A0AAV5J4E4"/>
<evidence type="ECO:0000256" key="1">
    <source>
        <dbReference type="ARBA" id="ARBA00004232"/>
    </source>
</evidence>
<accession>A0AAV5J4E4</accession>
<evidence type="ECO:0008006" key="16">
    <source>
        <dbReference type="Google" id="ProtNLM"/>
    </source>
</evidence>
<keyword evidence="4" id="KW-0813">Transport</keyword>
<dbReference type="GO" id="GO:0015031">
    <property type="term" value="P:protein transport"/>
    <property type="evidence" value="ECO:0007669"/>
    <property type="project" value="UniProtKB-KW"/>
</dbReference>
<evidence type="ECO:0000313" key="14">
    <source>
        <dbReference type="EMBL" id="GKV05319.1"/>
    </source>
</evidence>
<keyword evidence="9" id="KW-0811">Translocation</keyword>
<evidence type="ECO:0000313" key="15">
    <source>
        <dbReference type="Proteomes" id="UP001054252"/>
    </source>
</evidence>
<feature type="transmembrane region" description="Helical" evidence="13">
    <location>
        <begin position="116"/>
        <end position="136"/>
    </location>
</feature>